<dbReference type="EMBL" id="JANAFB010000006">
    <property type="protein sequence ID" value="MCP3425177.1"/>
    <property type="molecule type" value="Genomic_DNA"/>
</dbReference>
<feature type="transmembrane region" description="Helical" evidence="2">
    <location>
        <begin position="88"/>
        <end position="108"/>
    </location>
</feature>
<evidence type="ECO:0000256" key="1">
    <source>
        <dbReference type="SAM" id="MobiDB-lite"/>
    </source>
</evidence>
<proteinExistence type="predicted"/>
<keyword evidence="2" id="KW-1133">Transmembrane helix</keyword>
<dbReference type="RefSeq" id="WP_254165240.1">
    <property type="nucleotide sequence ID" value="NZ_JANAFB010000006.1"/>
</dbReference>
<comment type="caution">
    <text evidence="3">The sequence shown here is derived from an EMBL/GenBank/DDBJ whole genome shotgun (WGS) entry which is preliminary data.</text>
</comment>
<feature type="transmembrane region" description="Helical" evidence="2">
    <location>
        <begin position="120"/>
        <end position="141"/>
    </location>
</feature>
<accession>A0A9X2HE58</accession>
<feature type="transmembrane region" description="Helical" evidence="2">
    <location>
        <begin position="189"/>
        <end position="208"/>
    </location>
</feature>
<feature type="compositionally biased region" description="Polar residues" evidence="1">
    <location>
        <begin position="433"/>
        <end position="452"/>
    </location>
</feature>
<name>A0A9X2HE58_9MICC</name>
<reference evidence="3" key="1">
    <citation type="submission" date="2022-06" db="EMBL/GenBank/DDBJ databases">
        <title>Rothia sp. isolated from sandalwood seedling.</title>
        <authorList>
            <person name="Tuikhar N."/>
            <person name="Kirdat K."/>
            <person name="Thorat V."/>
            <person name="Swetha P."/>
            <person name="Padma S."/>
            <person name="Sundararaj R."/>
            <person name="Yadav A."/>
        </authorList>
    </citation>
    <scope>NUCLEOTIDE SEQUENCE</scope>
    <source>
        <strain evidence="3">AR01</strain>
    </source>
</reference>
<feature type="compositionally biased region" description="Low complexity" evidence="1">
    <location>
        <begin position="383"/>
        <end position="396"/>
    </location>
</feature>
<evidence type="ECO:0000256" key="2">
    <source>
        <dbReference type="SAM" id="Phobius"/>
    </source>
</evidence>
<dbReference type="AlphaFoldDB" id="A0A9X2HE58"/>
<gene>
    <name evidence="3" type="ORF">NBM05_03825</name>
</gene>
<feature type="transmembrane region" description="Helical" evidence="2">
    <location>
        <begin position="228"/>
        <end position="248"/>
    </location>
</feature>
<keyword evidence="2" id="KW-0472">Membrane</keyword>
<feature type="transmembrane region" description="Helical" evidence="2">
    <location>
        <begin position="161"/>
        <end position="182"/>
    </location>
</feature>
<keyword evidence="2" id="KW-0812">Transmembrane</keyword>
<evidence type="ECO:0000313" key="3">
    <source>
        <dbReference type="EMBL" id="MCP3425177.1"/>
    </source>
</evidence>
<keyword evidence="4" id="KW-1185">Reference proteome</keyword>
<sequence length="507" mass="50978">MPSFAEFNEDLGEKVMKNRGDPWAAFQDTAGEVGTKIQDSAMMNFVESWLSGLDNLFKSFMTTWLDVNPVISMTGDTMAWATQLTGSITVILVTIGLIITGIRVMYFCRGEDLRVAAENLGRVVAISAGGAYIVALAIPAMDLLAQWIIDASSTNYEETGLNATVLVTHFGSLALIIGLLGALAVLVQWILMLVRSLVLPILVMFWPISESINMVNNEPKFSKVGRWVIAFLAFKPVVAIIYSFAFKLMQGTDGVAAGMSGIMTIAVAVVALPAILKVISPQATAAGASGGGAEIASAATTAATVAAIAATGGAAAGAAGAGADAGAGAGSGAAAGEGAAAGGGAGAGAEVDTGSSLGQSGWGVGDSSGGGGGGGTGSGAGGSSSSEAENTSGSDSATDQPSLGETENREGAGGANAPTEEQTSPSKPLGEEGSTSSTDTAAESPTTGGETPSTDKADVEDAGAQGQSSDSGGSRNYMDMFRMIQDTMRSSPDLGDQFMDERGLDER</sequence>
<organism evidence="3 4">
    <name type="scientific">Rothia santali</name>
    <dbReference type="NCBI Taxonomy" id="2949643"/>
    <lineage>
        <taxon>Bacteria</taxon>
        <taxon>Bacillati</taxon>
        <taxon>Actinomycetota</taxon>
        <taxon>Actinomycetes</taxon>
        <taxon>Micrococcales</taxon>
        <taxon>Micrococcaceae</taxon>
        <taxon>Rothia</taxon>
    </lineage>
</organism>
<protein>
    <submittedName>
        <fullName evidence="3">Uncharacterized protein</fullName>
    </submittedName>
</protein>
<feature type="compositionally biased region" description="Gly residues" evidence="1">
    <location>
        <begin position="360"/>
        <end position="382"/>
    </location>
</feature>
<feature type="compositionally biased region" description="Gly residues" evidence="1">
    <location>
        <begin position="331"/>
        <end position="347"/>
    </location>
</feature>
<feature type="compositionally biased region" description="Low complexity" evidence="1">
    <location>
        <begin position="462"/>
        <end position="474"/>
    </location>
</feature>
<dbReference type="Proteomes" id="UP001139502">
    <property type="component" value="Unassembled WGS sequence"/>
</dbReference>
<feature type="region of interest" description="Disordered" evidence="1">
    <location>
        <begin position="331"/>
        <end position="507"/>
    </location>
</feature>
<evidence type="ECO:0000313" key="4">
    <source>
        <dbReference type="Proteomes" id="UP001139502"/>
    </source>
</evidence>
<feature type="transmembrane region" description="Helical" evidence="2">
    <location>
        <begin position="255"/>
        <end position="276"/>
    </location>
</feature>